<proteinExistence type="predicted"/>
<name>L1I877_GUITC</name>
<reference evidence="4" key="2">
    <citation type="submission" date="2012-11" db="EMBL/GenBank/DDBJ databases">
        <authorList>
            <person name="Kuo A."/>
            <person name="Curtis B.A."/>
            <person name="Tanifuji G."/>
            <person name="Burki F."/>
            <person name="Gruber A."/>
            <person name="Irimia M."/>
            <person name="Maruyama S."/>
            <person name="Arias M.C."/>
            <person name="Ball S.G."/>
            <person name="Gile G.H."/>
            <person name="Hirakawa Y."/>
            <person name="Hopkins J.F."/>
            <person name="Rensing S.A."/>
            <person name="Schmutz J."/>
            <person name="Symeonidi A."/>
            <person name="Elias M."/>
            <person name="Eveleigh R.J."/>
            <person name="Herman E.K."/>
            <person name="Klute M.J."/>
            <person name="Nakayama T."/>
            <person name="Obornik M."/>
            <person name="Reyes-Prieto A."/>
            <person name="Armbrust E.V."/>
            <person name="Aves S.J."/>
            <person name="Beiko R.G."/>
            <person name="Coutinho P."/>
            <person name="Dacks J.B."/>
            <person name="Durnford D.G."/>
            <person name="Fast N.M."/>
            <person name="Green B.R."/>
            <person name="Grisdale C."/>
            <person name="Hempe F."/>
            <person name="Henrissat B."/>
            <person name="Hoppner M.P."/>
            <person name="Ishida K.-I."/>
            <person name="Kim E."/>
            <person name="Koreny L."/>
            <person name="Kroth P.G."/>
            <person name="Liu Y."/>
            <person name="Malik S.-B."/>
            <person name="Maier U.G."/>
            <person name="McRose D."/>
            <person name="Mock T."/>
            <person name="Neilson J.A."/>
            <person name="Onodera N.T."/>
            <person name="Poole A.M."/>
            <person name="Pritham E.J."/>
            <person name="Richards T.A."/>
            <person name="Rocap G."/>
            <person name="Roy S.W."/>
            <person name="Sarai C."/>
            <person name="Schaack S."/>
            <person name="Shirato S."/>
            <person name="Slamovits C.H."/>
            <person name="Spencer D.F."/>
            <person name="Suzuki S."/>
            <person name="Worden A.Z."/>
            <person name="Zauner S."/>
            <person name="Barry K."/>
            <person name="Bell C."/>
            <person name="Bharti A.K."/>
            <person name="Crow J.A."/>
            <person name="Grimwood J."/>
            <person name="Kramer R."/>
            <person name="Lindquist E."/>
            <person name="Lucas S."/>
            <person name="Salamov A."/>
            <person name="McFadden G.I."/>
            <person name="Lane C.E."/>
            <person name="Keeling P.J."/>
            <person name="Gray M.W."/>
            <person name="Grigoriev I.V."/>
            <person name="Archibald J.M."/>
        </authorList>
    </citation>
    <scope>NUCLEOTIDE SEQUENCE</scope>
    <source>
        <strain evidence="4">CCMP2712</strain>
    </source>
</reference>
<keyword evidence="4" id="KW-1185">Reference proteome</keyword>
<evidence type="ECO:0000313" key="2">
    <source>
        <dbReference type="EMBL" id="EKX32471.1"/>
    </source>
</evidence>
<reference evidence="3" key="3">
    <citation type="submission" date="2015-06" db="UniProtKB">
        <authorList>
            <consortium name="EnsemblProtists"/>
        </authorList>
    </citation>
    <scope>IDENTIFICATION</scope>
</reference>
<dbReference type="PANTHER" id="PTHR21377:SF0">
    <property type="entry name" value="PROTEIN FAM210B, MITOCHONDRIAL"/>
    <property type="match status" value="1"/>
</dbReference>
<dbReference type="KEGG" id="gtt:GUITHDRAFT_156325"/>
<organism evidence="2">
    <name type="scientific">Guillardia theta (strain CCMP2712)</name>
    <name type="common">Cryptophyte</name>
    <dbReference type="NCBI Taxonomy" id="905079"/>
    <lineage>
        <taxon>Eukaryota</taxon>
        <taxon>Cryptophyceae</taxon>
        <taxon>Pyrenomonadales</taxon>
        <taxon>Geminigeraceae</taxon>
        <taxon>Guillardia</taxon>
    </lineage>
</organism>
<dbReference type="RefSeq" id="XP_005819451.1">
    <property type="nucleotide sequence ID" value="XM_005819394.1"/>
</dbReference>
<evidence type="ECO:0000313" key="3">
    <source>
        <dbReference type="EnsemblProtists" id="EKX32471"/>
    </source>
</evidence>
<sequence length="237" mass="26456">MAGSVMMQPYLLAGLEMSVASRIRMLRSSRITLQNLQHLSEDKDSVLRLPVCQTTLGRAIMRGKAKLQQRLSQDCKMLRVPNLYPLHFLKRARQNMLNKMKLNSKILAASSTHTHRRRQTVEDSSSRGIFSLAAKLKDVMAEYGRLAAAFHLSGLVLTTGIFYTGLYMGVVDLEPWFDKLPSQLAEGVKNGSGNLAAAFVLAECTAPLRYGLTIAVVPRIAPWVRNHSFARRIFGLK</sequence>
<dbReference type="GeneID" id="17289190"/>
<feature type="domain" description="DUF1279" evidence="1">
    <location>
        <begin position="135"/>
        <end position="218"/>
    </location>
</feature>
<dbReference type="InterPro" id="IPR009688">
    <property type="entry name" value="FAM210A/B-like_dom"/>
</dbReference>
<evidence type="ECO:0000313" key="4">
    <source>
        <dbReference type="Proteomes" id="UP000011087"/>
    </source>
</evidence>
<dbReference type="GO" id="GO:0005739">
    <property type="term" value="C:mitochondrion"/>
    <property type="evidence" value="ECO:0007669"/>
    <property type="project" value="TreeGrafter"/>
</dbReference>
<protein>
    <recommendedName>
        <fullName evidence="1">DUF1279 domain-containing protein</fullName>
    </recommendedName>
</protein>
<dbReference type="Proteomes" id="UP000011087">
    <property type="component" value="Unassembled WGS sequence"/>
</dbReference>
<dbReference type="HOGENOM" id="CLU_1172586_0_0_1"/>
<accession>L1I877</accession>
<dbReference type="EnsemblProtists" id="EKX32471">
    <property type="protein sequence ID" value="EKX32471"/>
    <property type="gene ID" value="GUITHDRAFT_156325"/>
</dbReference>
<dbReference type="PANTHER" id="PTHR21377">
    <property type="entry name" value="PROTEIN FAM210B, MITOCHONDRIAL"/>
    <property type="match status" value="1"/>
</dbReference>
<dbReference type="Pfam" id="PF06916">
    <property type="entry name" value="FAM210A-B_dom"/>
    <property type="match status" value="1"/>
</dbReference>
<dbReference type="AlphaFoldDB" id="L1I877"/>
<gene>
    <name evidence="2" type="ORF">GUITHDRAFT_156325</name>
</gene>
<dbReference type="EMBL" id="JH993188">
    <property type="protein sequence ID" value="EKX32471.1"/>
    <property type="molecule type" value="Genomic_DNA"/>
</dbReference>
<dbReference type="InterPro" id="IPR045866">
    <property type="entry name" value="FAM210A/B-like"/>
</dbReference>
<reference evidence="2 4" key="1">
    <citation type="journal article" date="2012" name="Nature">
        <title>Algal genomes reveal evolutionary mosaicism and the fate of nucleomorphs.</title>
        <authorList>
            <consortium name="DOE Joint Genome Institute"/>
            <person name="Curtis B.A."/>
            <person name="Tanifuji G."/>
            <person name="Burki F."/>
            <person name="Gruber A."/>
            <person name="Irimia M."/>
            <person name="Maruyama S."/>
            <person name="Arias M.C."/>
            <person name="Ball S.G."/>
            <person name="Gile G.H."/>
            <person name="Hirakawa Y."/>
            <person name="Hopkins J.F."/>
            <person name="Kuo A."/>
            <person name="Rensing S.A."/>
            <person name="Schmutz J."/>
            <person name="Symeonidi A."/>
            <person name="Elias M."/>
            <person name="Eveleigh R.J."/>
            <person name="Herman E.K."/>
            <person name="Klute M.J."/>
            <person name="Nakayama T."/>
            <person name="Obornik M."/>
            <person name="Reyes-Prieto A."/>
            <person name="Armbrust E.V."/>
            <person name="Aves S.J."/>
            <person name="Beiko R.G."/>
            <person name="Coutinho P."/>
            <person name="Dacks J.B."/>
            <person name="Durnford D.G."/>
            <person name="Fast N.M."/>
            <person name="Green B.R."/>
            <person name="Grisdale C.J."/>
            <person name="Hempel F."/>
            <person name="Henrissat B."/>
            <person name="Hoppner M.P."/>
            <person name="Ishida K."/>
            <person name="Kim E."/>
            <person name="Koreny L."/>
            <person name="Kroth P.G."/>
            <person name="Liu Y."/>
            <person name="Malik S.B."/>
            <person name="Maier U.G."/>
            <person name="McRose D."/>
            <person name="Mock T."/>
            <person name="Neilson J.A."/>
            <person name="Onodera N.T."/>
            <person name="Poole A.M."/>
            <person name="Pritham E.J."/>
            <person name="Richards T.A."/>
            <person name="Rocap G."/>
            <person name="Roy S.W."/>
            <person name="Sarai C."/>
            <person name="Schaack S."/>
            <person name="Shirato S."/>
            <person name="Slamovits C.H."/>
            <person name="Spencer D.F."/>
            <person name="Suzuki S."/>
            <person name="Worden A.Z."/>
            <person name="Zauner S."/>
            <person name="Barry K."/>
            <person name="Bell C."/>
            <person name="Bharti A.K."/>
            <person name="Crow J.A."/>
            <person name="Grimwood J."/>
            <person name="Kramer R."/>
            <person name="Lindquist E."/>
            <person name="Lucas S."/>
            <person name="Salamov A."/>
            <person name="McFadden G.I."/>
            <person name="Lane C.E."/>
            <person name="Keeling P.J."/>
            <person name="Gray M.W."/>
            <person name="Grigoriev I.V."/>
            <person name="Archibald J.M."/>
        </authorList>
    </citation>
    <scope>NUCLEOTIDE SEQUENCE</scope>
    <source>
        <strain evidence="2 4">CCMP2712</strain>
    </source>
</reference>
<evidence type="ECO:0000259" key="1">
    <source>
        <dbReference type="Pfam" id="PF06916"/>
    </source>
</evidence>
<dbReference type="PaxDb" id="55529-EKX32471"/>